<evidence type="ECO:0000313" key="2">
    <source>
        <dbReference type="EMBL" id="GLQ23370.1"/>
    </source>
</evidence>
<protein>
    <submittedName>
        <fullName evidence="2">Methyltransferase</fullName>
    </submittedName>
</protein>
<dbReference type="InterPro" id="IPR016980">
    <property type="entry name" value="S-AdoMet-dep_MeTrfase_Alr7345"/>
</dbReference>
<proteinExistence type="predicted"/>
<keyword evidence="2" id="KW-0808">Transferase</keyword>
<feature type="chain" id="PRO_5046850549" evidence="1">
    <location>
        <begin position="21"/>
        <end position="253"/>
    </location>
</feature>
<dbReference type="GO" id="GO:0032259">
    <property type="term" value="P:methylation"/>
    <property type="evidence" value="ECO:0007669"/>
    <property type="project" value="UniProtKB-KW"/>
</dbReference>
<dbReference type="EMBL" id="BSNK01000001">
    <property type="protein sequence ID" value="GLQ23370.1"/>
    <property type="molecule type" value="Genomic_DNA"/>
</dbReference>
<dbReference type="SUPFAM" id="SSF53335">
    <property type="entry name" value="S-adenosyl-L-methionine-dependent methyltransferases"/>
    <property type="match status" value="1"/>
</dbReference>
<keyword evidence="1" id="KW-0732">Signal</keyword>
<name>A0ABQ5V7I5_9PROT</name>
<keyword evidence="2" id="KW-0489">Methyltransferase</keyword>
<organism evidence="2 3">
    <name type="scientific">Algimonas ampicilliniresistens</name>
    <dbReference type="NCBI Taxonomy" id="1298735"/>
    <lineage>
        <taxon>Bacteria</taxon>
        <taxon>Pseudomonadati</taxon>
        <taxon>Pseudomonadota</taxon>
        <taxon>Alphaproteobacteria</taxon>
        <taxon>Maricaulales</taxon>
        <taxon>Robiginitomaculaceae</taxon>
        <taxon>Algimonas</taxon>
    </lineage>
</organism>
<sequence>MTISKIGAGLLSLAALTIGACSTAGQSLSAADIQAAIDAPERSAEHIERDANRLPAEMIAFSGVSVGDTVVDIAPASGYYTALLSRIVGPEGNIVGIGPQRIFDVFPNAPEGFQKYIARDPRENVTYSTANLDAVDLPDNVDQIWMILYYHDTYWTGEDRAEMNRRFYEALRPGGVYFIIEHNGQAVPDQDITQTLHRLETAPAIAEIEAAGFKLAATSDLLRNPEDPLTLSVFDPEWRGKTDRVVWKFVKPE</sequence>
<evidence type="ECO:0000256" key="1">
    <source>
        <dbReference type="SAM" id="SignalP"/>
    </source>
</evidence>
<dbReference type="Proteomes" id="UP001161391">
    <property type="component" value="Unassembled WGS sequence"/>
</dbReference>
<comment type="caution">
    <text evidence="2">The sequence shown here is derived from an EMBL/GenBank/DDBJ whole genome shotgun (WGS) entry which is preliminary data.</text>
</comment>
<feature type="signal peptide" evidence="1">
    <location>
        <begin position="1"/>
        <end position="20"/>
    </location>
</feature>
<dbReference type="RefSeq" id="WP_284388732.1">
    <property type="nucleotide sequence ID" value="NZ_BSNK01000001.1"/>
</dbReference>
<dbReference type="Pfam" id="PF01135">
    <property type="entry name" value="PCMT"/>
    <property type="match status" value="1"/>
</dbReference>
<reference evidence="2" key="1">
    <citation type="journal article" date="2014" name="Int. J. Syst. Evol. Microbiol.">
        <title>Complete genome of a new Firmicutes species belonging to the dominant human colonic microbiota ('Ruminococcus bicirculans') reveals two chromosomes and a selective capacity to utilize plant glucans.</title>
        <authorList>
            <consortium name="NISC Comparative Sequencing Program"/>
            <person name="Wegmann U."/>
            <person name="Louis P."/>
            <person name="Goesmann A."/>
            <person name="Henrissat B."/>
            <person name="Duncan S.H."/>
            <person name="Flint H.J."/>
        </authorList>
    </citation>
    <scope>NUCLEOTIDE SEQUENCE</scope>
    <source>
        <strain evidence="2">NBRC 108219</strain>
    </source>
</reference>
<accession>A0ABQ5V7I5</accession>
<gene>
    <name evidence="2" type="ORF">GCM10007853_12440</name>
</gene>
<dbReference type="GO" id="GO:0008168">
    <property type="term" value="F:methyltransferase activity"/>
    <property type="evidence" value="ECO:0007669"/>
    <property type="project" value="UniProtKB-KW"/>
</dbReference>
<keyword evidence="3" id="KW-1185">Reference proteome</keyword>
<dbReference type="InterPro" id="IPR029063">
    <property type="entry name" value="SAM-dependent_MTases_sf"/>
</dbReference>
<evidence type="ECO:0000313" key="3">
    <source>
        <dbReference type="Proteomes" id="UP001161391"/>
    </source>
</evidence>
<dbReference type="PIRSF" id="PIRSF031679">
    <property type="entry name" value="Mtase_Alr7345_prd"/>
    <property type="match status" value="1"/>
</dbReference>
<reference evidence="2" key="2">
    <citation type="submission" date="2023-01" db="EMBL/GenBank/DDBJ databases">
        <title>Draft genome sequence of Algimonas ampicilliniresistens strain NBRC 108219.</title>
        <authorList>
            <person name="Sun Q."/>
            <person name="Mori K."/>
        </authorList>
    </citation>
    <scope>NUCLEOTIDE SEQUENCE</scope>
    <source>
        <strain evidence="2">NBRC 108219</strain>
    </source>
</reference>
<dbReference type="PROSITE" id="PS51257">
    <property type="entry name" value="PROKAR_LIPOPROTEIN"/>
    <property type="match status" value="1"/>
</dbReference>
<dbReference type="Gene3D" id="3.40.50.150">
    <property type="entry name" value="Vaccinia Virus protein VP39"/>
    <property type="match status" value="1"/>
</dbReference>
<dbReference type="CDD" id="cd02440">
    <property type="entry name" value="AdoMet_MTases"/>
    <property type="match status" value="1"/>
</dbReference>